<dbReference type="RefSeq" id="WP_109228615.1">
    <property type="nucleotide sequence ID" value="NZ_PYHR01000002.1"/>
</dbReference>
<gene>
    <name evidence="13" type="primary">nadA</name>
    <name evidence="15" type="ORF">C8046_05690</name>
</gene>
<dbReference type="NCBIfam" id="NF006883">
    <property type="entry name" value="PRK09375.2-4"/>
    <property type="match status" value="1"/>
</dbReference>
<organism evidence="15 16">
    <name type="scientific">Serinibacter arcticus</name>
    <dbReference type="NCBI Taxonomy" id="1655435"/>
    <lineage>
        <taxon>Bacteria</taxon>
        <taxon>Bacillati</taxon>
        <taxon>Actinomycetota</taxon>
        <taxon>Actinomycetes</taxon>
        <taxon>Micrococcales</taxon>
        <taxon>Beutenbergiaceae</taxon>
        <taxon>Serinibacter</taxon>
    </lineage>
</organism>
<evidence type="ECO:0000256" key="8">
    <source>
        <dbReference type="ARBA" id="ARBA00022723"/>
    </source>
</evidence>
<feature type="binding site" evidence="13">
    <location>
        <position position="112"/>
    </location>
    <ligand>
        <name>iminosuccinate</name>
        <dbReference type="ChEBI" id="CHEBI:77875"/>
    </ligand>
</feature>
<feature type="binding site" evidence="13">
    <location>
        <begin position="325"/>
        <end position="327"/>
    </location>
    <ligand>
        <name>iminosuccinate</name>
        <dbReference type="ChEBI" id="CHEBI:77875"/>
    </ligand>
</feature>
<evidence type="ECO:0000313" key="16">
    <source>
        <dbReference type="Proteomes" id="UP000245166"/>
    </source>
</evidence>
<dbReference type="EC" id="2.5.1.72" evidence="3 13"/>
<keyword evidence="10 13" id="KW-0411">Iron-sulfur</keyword>
<dbReference type="InterPro" id="IPR023515">
    <property type="entry name" value="Quinolinate_synth_A_type3"/>
</dbReference>
<feature type="binding site" evidence="13">
    <location>
        <begin position="209"/>
        <end position="211"/>
    </location>
    <ligand>
        <name>iminosuccinate</name>
        <dbReference type="ChEBI" id="CHEBI:77875"/>
    </ligand>
</feature>
<feature type="binding site" evidence="13">
    <location>
        <position position="95"/>
    </location>
    <ligand>
        <name>iminosuccinate</name>
        <dbReference type="ChEBI" id="CHEBI:77875"/>
    </ligand>
</feature>
<feature type="binding site" evidence="13">
    <location>
        <position position="299"/>
    </location>
    <ligand>
        <name>[4Fe-4S] cluster</name>
        <dbReference type="ChEBI" id="CHEBI:49883"/>
    </ligand>
</feature>
<dbReference type="AlphaFoldDB" id="A0A2U1ZTI0"/>
<evidence type="ECO:0000256" key="2">
    <source>
        <dbReference type="ARBA" id="ARBA00005065"/>
    </source>
</evidence>
<keyword evidence="4 13" id="KW-0004">4Fe-4S</keyword>
<evidence type="ECO:0000256" key="14">
    <source>
        <dbReference type="SAM" id="MobiDB-lite"/>
    </source>
</evidence>
<evidence type="ECO:0000256" key="7">
    <source>
        <dbReference type="ARBA" id="ARBA00022679"/>
    </source>
</evidence>
<evidence type="ECO:0000256" key="10">
    <source>
        <dbReference type="ARBA" id="ARBA00023014"/>
    </source>
</evidence>
<dbReference type="HAMAP" id="MF_00569">
    <property type="entry name" value="NadA_type3"/>
    <property type="match status" value="1"/>
</dbReference>
<protein>
    <recommendedName>
        <fullName evidence="12 13">Quinolinate synthase</fullName>
        <ecNumber evidence="3 13">2.5.1.72</ecNumber>
    </recommendedName>
</protein>
<feature type="compositionally biased region" description="Low complexity" evidence="14">
    <location>
        <begin position="441"/>
        <end position="465"/>
    </location>
</feature>
<evidence type="ECO:0000256" key="9">
    <source>
        <dbReference type="ARBA" id="ARBA00023004"/>
    </source>
</evidence>
<evidence type="ECO:0000313" key="15">
    <source>
        <dbReference type="EMBL" id="PWD50232.1"/>
    </source>
</evidence>
<dbReference type="Pfam" id="PF02445">
    <property type="entry name" value="NadA"/>
    <property type="match status" value="1"/>
</dbReference>
<dbReference type="EMBL" id="PYHR01000002">
    <property type="protein sequence ID" value="PWD50232.1"/>
    <property type="molecule type" value="Genomic_DNA"/>
</dbReference>
<keyword evidence="7 13" id="KW-0808">Transferase</keyword>
<name>A0A2U1ZTI0_9MICO</name>
<feature type="region of interest" description="Disordered" evidence="14">
    <location>
        <begin position="441"/>
        <end position="474"/>
    </location>
</feature>
<dbReference type="GO" id="GO:0008987">
    <property type="term" value="F:quinolinate synthetase A activity"/>
    <property type="evidence" value="ECO:0007669"/>
    <property type="project" value="UniProtKB-UniRule"/>
</dbReference>
<dbReference type="OrthoDB" id="9801204at2"/>
<sequence length="474" mass="50637">MTSVAELIAVTTISGTTAASTCDTDLAEPTWAFDALPTYGPGASVADPIPVDTTNATMRPGQLPLAYQKMSDEELHARIVAARETLGDRIVILGHYYQRDEIVAYADFVGDSFQLANAALTRPDAEAIVFCGVHFMAETADILARDEQHVILPNLAAGCSMADMADSESVEAAWEELAEVYGFDASQEIDEGWFERNPGVKLPVIPVTYMNSSAALKAFCGRHGGIVCTSSNARTVLEWAFERGERVLFFPDQHLGRNTAKAMGVPLEQMPMWNPRKDLGGNTSAELDDARVILWHGFCSVHKRFTTAQIDAAREQHPGVQVVVHPECPMPVVDAADAAGSTELIRRFVAEAAPGSTIAIGTEVNMVNRLAAQHPDKTIFCLDPVICPCSTMYRIHPGYLAWTLEGLVEGEWRNEIQVDPDVATHARVALTRMLAAAPQPLGGTPAPAAPAAPAAASAPAAPAPALTVSTGGAR</sequence>
<keyword evidence="6 13" id="KW-0662">Pyridine nucleotide biosynthesis</keyword>
<keyword evidence="16" id="KW-1185">Reference proteome</keyword>
<dbReference type="SUPFAM" id="SSF142754">
    <property type="entry name" value="NadA-like"/>
    <property type="match status" value="1"/>
</dbReference>
<dbReference type="PANTHER" id="PTHR30573:SF0">
    <property type="entry name" value="QUINOLINATE SYNTHASE, CHLOROPLASTIC"/>
    <property type="match status" value="1"/>
</dbReference>
<comment type="caution">
    <text evidence="15">The sequence shown here is derived from an EMBL/GenBank/DDBJ whole genome shotgun (WGS) entry which is preliminary data.</text>
</comment>
<evidence type="ECO:0000256" key="6">
    <source>
        <dbReference type="ARBA" id="ARBA00022642"/>
    </source>
</evidence>
<evidence type="ECO:0000256" key="11">
    <source>
        <dbReference type="ARBA" id="ARBA00050125"/>
    </source>
</evidence>
<dbReference type="NCBIfam" id="TIGR00550">
    <property type="entry name" value="nadA"/>
    <property type="match status" value="1"/>
</dbReference>
<comment type="subcellular location">
    <subcellularLocation>
        <location evidence="13">Cytoplasm</location>
    </subcellularLocation>
</comment>
<reference evidence="15 16" key="1">
    <citation type="submission" date="2018-03" db="EMBL/GenBank/DDBJ databases">
        <title>Genome assembly of novel Miniimonas species PCH200.</title>
        <authorList>
            <person name="Thakur V."/>
            <person name="Kumar V."/>
            <person name="Singh D."/>
        </authorList>
    </citation>
    <scope>NUCLEOTIDE SEQUENCE [LARGE SCALE GENOMIC DNA]</scope>
    <source>
        <strain evidence="15 16">PCH200</strain>
    </source>
</reference>
<evidence type="ECO:0000256" key="13">
    <source>
        <dbReference type="HAMAP-Rule" id="MF_00569"/>
    </source>
</evidence>
<dbReference type="Proteomes" id="UP000245166">
    <property type="component" value="Unassembled WGS sequence"/>
</dbReference>
<evidence type="ECO:0000256" key="3">
    <source>
        <dbReference type="ARBA" id="ARBA00012669"/>
    </source>
</evidence>
<comment type="pathway">
    <text evidence="2 13">Cofactor biosynthesis; NAD(+) biosynthesis; quinolinate from iminoaspartate: step 1/1.</text>
</comment>
<feature type="binding site" evidence="13">
    <location>
        <position position="159"/>
    </location>
    <ligand>
        <name>[4Fe-4S] cluster</name>
        <dbReference type="ChEBI" id="CHEBI:49883"/>
    </ligand>
</feature>
<dbReference type="GO" id="GO:0005829">
    <property type="term" value="C:cytosol"/>
    <property type="evidence" value="ECO:0007669"/>
    <property type="project" value="TreeGrafter"/>
</dbReference>
<keyword evidence="5 13" id="KW-0963">Cytoplasm</keyword>
<evidence type="ECO:0000256" key="1">
    <source>
        <dbReference type="ARBA" id="ARBA00003791"/>
    </source>
</evidence>
<dbReference type="PANTHER" id="PTHR30573">
    <property type="entry name" value="QUINOLINATE SYNTHETASE A"/>
    <property type="match status" value="1"/>
</dbReference>
<comment type="function">
    <text evidence="1 13">Catalyzes the condensation of iminoaspartate with dihydroxyacetone phosphate to form quinolinate.</text>
</comment>
<feature type="binding site" evidence="13">
    <location>
        <position position="230"/>
    </location>
    <ligand>
        <name>iminosuccinate</name>
        <dbReference type="ChEBI" id="CHEBI:77875"/>
    </ligand>
</feature>
<comment type="catalytic activity">
    <reaction evidence="11">
        <text>iminosuccinate + dihydroxyacetone phosphate = quinolinate + phosphate + 2 H2O + H(+)</text>
        <dbReference type="Rhea" id="RHEA:25888"/>
        <dbReference type="ChEBI" id="CHEBI:15377"/>
        <dbReference type="ChEBI" id="CHEBI:15378"/>
        <dbReference type="ChEBI" id="CHEBI:29959"/>
        <dbReference type="ChEBI" id="CHEBI:43474"/>
        <dbReference type="ChEBI" id="CHEBI:57642"/>
        <dbReference type="ChEBI" id="CHEBI:77875"/>
        <dbReference type="EC" id="2.5.1.72"/>
    </reaction>
    <physiologicalReaction direction="left-to-right" evidence="11">
        <dbReference type="Rhea" id="RHEA:25889"/>
    </physiologicalReaction>
</comment>
<evidence type="ECO:0000256" key="12">
    <source>
        <dbReference type="ARBA" id="ARBA00073059"/>
    </source>
</evidence>
<dbReference type="GO" id="GO:0046872">
    <property type="term" value="F:metal ion binding"/>
    <property type="evidence" value="ECO:0007669"/>
    <property type="project" value="UniProtKB-KW"/>
</dbReference>
<dbReference type="GO" id="GO:0034628">
    <property type="term" value="P:'de novo' NAD+ biosynthetic process from L-aspartate"/>
    <property type="evidence" value="ECO:0007669"/>
    <property type="project" value="TreeGrafter"/>
</dbReference>
<comment type="similarity">
    <text evidence="13">Belongs to the quinolinate synthase family. Type 3 subfamily.</text>
</comment>
<dbReference type="NCBIfam" id="NF006884">
    <property type="entry name" value="PRK09375.2-5"/>
    <property type="match status" value="1"/>
</dbReference>
<keyword evidence="8 13" id="KW-0479">Metal-binding</keyword>
<feature type="binding site" evidence="13">
    <location>
        <position position="342"/>
    </location>
    <ligand>
        <name>iminosuccinate</name>
        <dbReference type="ChEBI" id="CHEBI:77875"/>
    </ligand>
</feature>
<evidence type="ECO:0000256" key="4">
    <source>
        <dbReference type="ARBA" id="ARBA00022485"/>
    </source>
</evidence>
<dbReference type="Gene3D" id="3.40.50.10800">
    <property type="entry name" value="NadA-like"/>
    <property type="match status" value="3"/>
</dbReference>
<keyword evidence="9 13" id="KW-0408">Iron</keyword>
<dbReference type="GO" id="GO:0051539">
    <property type="term" value="F:4 iron, 4 sulfur cluster binding"/>
    <property type="evidence" value="ECO:0007669"/>
    <property type="project" value="UniProtKB-KW"/>
</dbReference>
<proteinExistence type="inferred from homology"/>
<feature type="binding site" evidence="13">
    <location>
        <position position="389"/>
    </location>
    <ligand>
        <name>[4Fe-4S] cluster</name>
        <dbReference type="ChEBI" id="CHEBI:49883"/>
    </ligand>
</feature>
<dbReference type="FunFam" id="3.40.50.10800:FF:000001">
    <property type="entry name" value="Quinolinate synthase A"/>
    <property type="match status" value="1"/>
</dbReference>
<accession>A0A2U1ZTI0</accession>
<dbReference type="UniPathway" id="UPA00253">
    <property type="reaction ID" value="UER00327"/>
</dbReference>
<dbReference type="InterPro" id="IPR003473">
    <property type="entry name" value="NadA"/>
</dbReference>
<dbReference type="InterPro" id="IPR036094">
    <property type="entry name" value="NadA_sf"/>
</dbReference>
<comment type="cofactor">
    <cofactor evidence="13">
        <name>[4Fe-4S] cluster</name>
        <dbReference type="ChEBI" id="CHEBI:49883"/>
    </cofactor>
    <text evidence="13">Binds 1 [4Fe-4S] cluster per subunit.</text>
</comment>
<evidence type="ECO:0000256" key="5">
    <source>
        <dbReference type="ARBA" id="ARBA00022490"/>
    </source>
</evidence>